<keyword evidence="9" id="KW-1185">Reference proteome</keyword>
<dbReference type="PANTHER" id="PTHR23504">
    <property type="entry name" value="MAJOR FACILITATOR SUPERFAMILY DOMAIN-CONTAINING PROTEIN 10"/>
    <property type="match status" value="1"/>
</dbReference>
<evidence type="ECO:0000256" key="2">
    <source>
        <dbReference type="ARBA" id="ARBA00022448"/>
    </source>
</evidence>
<sequence>MEEAGKTGLQLLWSLGWIVPWTLMASIGTGMLLPMGNFLTLNFFAQRYTDLPPSEIKCQISTMSPYCQMALVDGNRLLTVLALVMPLCQFLTLPLVGLLSDAYGRKKALFVVFCLSNVALVFADLFIFFNVSFWFVIAWQPFMNTQVCTTVLNAACVDLLRPQDRAAGMGIISALDTIAYVIGLLLGYHLEMKQTYIVATFATLITGFVLVVFFPETLPPEKRSFQLSARNFVPWDSMPILWRTKTLRNLSIVTAIAAFMDSSTNRMMGTYYQRRMNWSAHDAYIFEFFWDMSMILWMTLFFSWIIWFVGEVGAMAFGRLMSTVYTLIAVGLVRPSQAFVNCAICAGPMTFALPAVAGLKSRLVGEEEQGRMQAAISTVFTVSGSIGSLLGGFMFEKLGNVDENGQFSRIFELGQAMVVVNLVGAFLSAFLFYDLFQRTRHFIGKPSSLEDGQSTRVAEEMSPEDSTYGSMSQHQ</sequence>
<organism evidence="8 9">
    <name type="scientific">Durusdinium trenchii</name>
    <dbReference type="NCBI Taxonomy" id="1381693"/>
    <lineage>
        <taxon>Eukaryota</taxon>
        <taxon>Sar</taxon>
        <taxon>Alveolata</taxon>
        <taxon>Dinophyceae</taxon>
        <taxon>Suessiales</taxon>
        <taxon>Symbiodiniaceae</taxon>
        <taxon>Durusdinium</taxon>
    </lineage>
</organism>
<dbReference type="Gene3D" id="1.20.1250.20">
    <property type="entry name" value="MFS general substrate transporter like domains"/>
    <property type="match status" value="1"/>
</dbReference>
<dbReference type="InterPro" id="IPR036259">
    <property type="entry name" value="MFS_trans_sf"/>
</dbReference>
<feature type="transmembrane region" description="Helical" evidence="7">
    <location>
        <begin position="415"/>
        <end position="436"/>
    </location>
</feature>
<feature type="transmembrane region" description="Helical" evidence="7">
    <location>
        <begin position="108"/>
        <end position="137"/>
    </location>
</feature>
<feature type="transmembrane region" description="Helical" evidence="7">
    <location>
        <begin position="338"/>
        <end position="359"/>
    </location>
</feature>
<evidence type="ECO:0000313" key="8">
    <source>
        <dbReference type="EMBL" id="CAK8996512.1"/>
    </source>
</evidence>
<dbReference type="EMBL" id="CAXAMN010001847">
    <property type="protein sequence ID" value="CAK8996512.1"/>
    <property type="molecule type" value="Genomic_DNA"/>
</dbReference>
<feature type="transmembrane region" description="Helical" evidence="7">
    <location>
        <begin position="316"/>
        <end position="332"/>
    </location>
</feature>
<proteinExistence type="predicted"/>
<dbReference type="PANTHER" id="PTHR23504:SF31">
    <property type="entry name" value="MAJOR FACILITATOR SUPERFAMILY DOMAIN-CONTAINING PROTEIN 10"/>
    <property type="match status" value="1"/>
</dbReference>
<evidence type="ECO:0000256" key="6">
    <source>
        <dbReference type="SAM" id="MobiDB-lite"/>
    </source>
</evidence>
<gene>
    <name evidence="8" type="ORF">CCMP2556_LOCUS4484</name>
</gene>
<dbReference type="InterPro" id="IPR011701">
    <property type="entry name" value="MFS"/>
</dbReference>
<evidence type="ECO:0008006" key="10">
    <source>
        <dbReference type="Google" id="ProtNLM"/>
    </source>
</evidence>
<evidence type="ECO:0000256" key="7">
    <source>
        <dbReference type="SAM" id="Phobius"/>
    </source>
</evidence>
<feature type="compositionally biased region" description="Polar residues" evidence="6">
    <location>
        <begin position="464"/>
        <end position="475"/>
    </location>
</feature>
<evidence type="ECO:0000313" key="9">
    <source>
        <dbReference type="Proteomes" id="UP001642484"/>
    </source>
</evidence>
<feature type="transmembrane region" description="Helical" evidence="7">
    <location>
        <begin position="167"/>
        <end position="190"/>
    </location>
</feature>
<reference evidence="8 9" key="1">
    <citation type="submission" date="2024-02" db="EMBL/GenBank/DDBJ databases">
        <authorList>
            <person name="Chen Y."/>
            <person name="Shah S."/>
            <person name="Dougan E. K."/>
            <person name="Thang M."/>
            <person name="Chan C."/>
        </authorList>
    </citation>
    <scope>NUCLEOTIDE SEQUENCE [LARGE SCALE GENOMIC DNA]</scope>
</reference>
<feature type="transmembrane region" description="Helical" evidence="7">
    <location>
        <begin position="288"/>
        <end position="309"/>
    </location>
</feature>
<evidence type="ECO:0000256" key="3">
    <source>
        <dbReference type="ARBA" id="ARBA00022692"/>
    </source>
</evidence>
<protein>
    <recommendedName>
        <fullName evidence="10">Major facilitator superfamily (MFS) profile domain-containing protein</fullName>
    </recommendedName>
</protein>
<feature type="transmembrane region" description="Helical" evidence="7">
    <location>
        <begin position="371"/>
        <end position="395"/>
    </location>
</feature>
<keyword evidence="5 7" id="KW-0472">Membrane</keyword>
<dbReference type="Proteomes" id="UP001642484">
    <property type="component" value="Unassembled WGS sequence"/>
</dbReference>
<dbReference type="Pfam" id="PF07690">
    <property type="entry name" value="MFS_1"/>
    <property type="match status" value="1"/>
</dbReference>
<keyword evidence="4 7" id="KW-1133">Transmembrane helix</keyword>
<name>A0ABP0I3E4_9DINO</name>
<comment type="caution">
    <text evidence="8">The sequence shown here is derived from an EMBL/GenBank/DDBJ whole genome shotgun (WGS) entry which is preliminary data.</text>
</comment>
<evidence type="ECO:0000256" key="1">
    <source>
        <dbReference type="ARBA" id="ARBA00004141"/>
    </source>
</evidence>
<feature type="transmembrane region" description="Helical" evidence="7">
    <location>
        <begin position="196"/>
        <end position="214"/>
    </location>
</feature>
<evidence type="ECO:0000256" key="4">
    <source>
        <dbReference type="ARBA" id="ARBA00022989"/>
    </source>
</evidence>
<keyword evidence="2" id="KW-0813">Transport</keyword>
<feature type="transmembrane region" description="Helical" evidence="7">
    <location>
        <begin position="12"/>
        <end position="33"/>
    </location>
</feature>
<accession>A0ABP0I3E4</accession>
<dbReference type="SUPFAM" id="SSF103473">
    <property type="entry name" value="MFS general substrate transporter"/>
    <property type="match status" value="1"/>
</dbReference>
<comment type="subcellular location">
    <subcellularLocation>
        <location evidence="1">Membrane</location>
        <topology evidence="1">Multi-pass membrane protein</topology>
    </subcellularLocation>
</comment>
<keyword evidence="3 7" id="KW-0812">Transmembrane</keyword>
<feature type="region of interest" description="Disordered" evidence="6">
    <location>
        <begin position="447"/>
        <end position="475"/>
    </location>
</feature>
<evidence type="ECO:0000256" key="5">
    <source>
        <dbReference type="ARBA" id="ARBA00023136"/>
    </source>
</evidence>
<feature type="transmembrane region" description="Helical" evidence="7">
    <location>
        <begin position="77"/>
        <end position="96"/>
    </location>
</feature>